<gene>
    <name evidence="2" type="ORF">DesfrDRAFT_2319</name>
</gene>
<evidence type="ECO:0000313" key="2">
    <source>
        <dbReference type="EMBL" id="EFL50947.1"/>
    </source>
</evidence>
<comment type="caution">
    <text evidence="2">The sequence shown here is derived from an EMBL/GenBank/DDBJ whole genome shotgun (WGS) entry which is preliminary data.</text>
</comment>
<name>E1JXH0_SOLFR</name>
<protein>
    <submittedName>
        <fullName evidence="2">Uncharacterized protein</fullName>
    </submittedName>
</protein>
<dbReference type="RefSeq" id="WP_005994024.1">
    <property type="nucleotide sequence ID" value="NZ_AECZ01000014.1"/>
</dbReference>
<keyword evidence="1" id="KW-1133">Transmembrane helix</keyword>
<dbReference type="AlphaFoldDB" id="E1JXH0"/>
<accession>E1JXH0</accession>
<evidence type="ECO:0000313" key="3">
    <source>
        <dbReference type="Proteomes" id="UP000006250"/>
    </source>
</evidence>
<feature type="transmembrane region" description="Helical" evidence="1">
    <location>
        <begin position="7"/>
        <end position="30"/>
    </location>
</feature>
<dbReference type="eggNOG" id="ENOG5032SRD">
    <property type="taxonomic scope" value="Bacteria"/>
</dbReference>
<proteinExistence type="predicted"/>
<feature type="transmembrane region" description="Helical" evidence="1">
    <location>
        <begin position="74"/>
        <end position="95"/>
    </location>
</feature>
<organism evidence="2 3">
    <name type="scientific">Solidesulfovibrio fructosivorans JJ]</name>
    <dbReference type="NCBI Taxonomy" id="596151"/>
    <lineage>
        <taxon>Bacteria</taxon>
        <taxon>Pseudomonadati</taxon>
        <taxon>Thermodesulfobacteriota</taxon>
        <taxon>Desulfovibrionia</taxon>
        <taxon>Desulfovibrionales</taxon>
        <taxon>Desulfovibrionaceae</taxon>
        <taxon>Solidesulfovibrio</taxon>
    </lineage>
</organism>
<keyword evidence="1" id="KW-0472">Membrane</keyword>
<evidence type="ECO:0000256" key="1">
    <source>
        <dbReference type="SAM" id="Phobius"/>
    </source>
</evidence>
<keyword evidence="3" id="KW-1185">Reference proteome</keyword>
<sequence length="146" mass="16071">MRNFFSWVSVCFAGGLVGGLANSIFLYLAGSYGLFASINVALAPQWTLPWLYPRLVWGGVWGLLLTPRWMPGSIFWRGVIVSIAPTLFQLLIVFPNMLNKGLWGLELGMLTPIVVIVANAVWGVAAAIWVRLADDTPVSSSYSRLR</sequence>
<dbReference type="EMBL" id="AECZ01000014">
    <property type="protein sequence ID" value="EFL50947.1"/>
    <property type="molecule type" value="Genomic_DNA"/>
</dbReference>
<feature type="transmembrane region" description="Helical" evidence="1">
    <location>
        <begin position="50"/>
        <end position="67"/>
    </location>
</feature>
<feature type="transmembrane region" description="Helical" evidence="1">
    <location>
        <begin position="107"/>
        <end position="130"/>
    </location>
</feature>
<reference evidence="2 3" key="1">
    <citation type="submission" date="2010-08" db="EMBL/GenBank/DDBJ databases">
        <title>The draft genome of Desulfovibrio fructosovorans JJ.</title>
        <authorList>
            <consortium name="US DOE Joint Genome Institute (JGI-PGF)"/>
            <person name="Lucas S."/>
            <person name="Copeland A."/>
            <person name="Lapidus A."/>
            <person name="Cheng J.-F."/>
            <person name="Bruce D."/>
            <person name="Goodwin L."/>
            <person name="Pitluck S."/>
            <person name="Land M.L."/>
            <person name="Hauser L."/>
            <person name="Chang Y.-J."/>
            <person name="Jeffries C."/>
            <person name="Wall J.D."/>
            <person name="Stahl D.A."/>
            <person name="Arkin A.P."/>
            <person name="Dehal P."/>
            <person name="Stolyar S.M."/>
            <person name="Hazen T.C."/>
            <person name="Woyke T.J."/>
        </authorList>
    </citation>
    <scope>NUCLEOTIDE SEQUENCE [LARGE SCALE GENOMIC DNA]</scope>
    <source>
        <strain evidence="2 3">JJ</strain>
    </source>
</reference>
<dbReference type="STRING" id="596151.DesfrDRAFT_2319"/>
<dbReference type="OrthoDB" id="458509at2"/>
<dbReference type="Proteomes" id="UP000006250">
    <property type="component" value="Unassembled WGS sequence"/>
</dbReference>
<keyword evidence="1" id="KW-0812">Transmembrane</keyword>